<dbReference type="InterPro" id="IPR011805">
    <property type="entry name" value="RNase_R"/>
</dbReference>
<proteinExistence type="inferred from homology"/>
<dbReference type="GO" id="GO:0006402">
    <property type="term" value="P:mRNA catabolic process"/>
    <property type="evidence" value="ECO:0007669"/>
    <property type="project" value="TreeGrafter"/>
</dbReference>
<comment type="similarity">
    <text evidence="8">Belongs to the RNR ribonuclease family. RNase R subfamily.</text>
</comment>
<dbReference type="InterPro" id="IPR003029">
    <property type="entry name" value="S1_domain"/>
</dbReference>
<evidence type="ECO:0000313" key="12">
    <source>
        <dbReference type="Proteomes" id="UP000231932"/>
    </source>
</evidence>
<dbReference type="Pfam" id="PF08206">
    <property type="entry name" value="OB_RNB"/>
    <property type="match status" value="1"/>
</dbReference>
<dbReference type="CDD" id="cd04471">
    <property type="entry name" value="S1_RNase_R"/>
    <property type="match status" value="1"/>
</dbReference>
<dbReference type="Pfam" id="PF17876">
    <property type="entry name" value="CSD2"/>
    <property type="match status" value="1"/>
</dbReference>
<dbReference type="RefSeq" id="WP_100666828.1">
    <property type="nucleotide sequence ID" value="NZ_CP024955.1"/>
</dbReference>
<keyword evidence="5 8" id="KW-0378">Hydrolase</keyword>
<dbReference type="PANTHER" id="PTHR23355">
    <property type="entry name" value="RIBONUCLEASE"/>
    <property type="match status" value="1"/>
</dbReference>
<evidence type="ECO:0000256" key="3">
    <source>
        <dbReference type="ARBA" id="ARBA00022490"/>
    </source>
</evidence>
<dbReference type="SMART" id="SM00316">
    <property type="entry name" value="S1"/>
    <property type="match status" value="1"/>
</dbReference>
<feature type="domain" description="S1 motif" evidence="10">
    <location>
        <begin position="622"/>
        <end position="702"/>
    </location>
</feature>
<feature type="compositionally biased region" description="Basic residues" evidence="9">
    <location>
        <begin position="773"/>
        <end position="796"/>
    </location>
</feature>
<evidence type="ECO:0000256" key="7">
    <source>
        <dbReference type="ARBA" id="ARBA00022884"/>
    </source>
</evidence>
<dbReference type="GO" id="GO:0008859">
    <property type="term" value="F:exoribonuclease II activity"/>
    <property type="evidence" value="ECO:0007669"/>
    <property type="project" value="UniProtKB-UniRule"/>
</dbReference>
<dbReference type="InterPro" id="IPR013223">
    <property type="entry name" value="RNase_B_OB_dom"/>
</dbReference>
<dbReference type="EMBL" id="CP024955">
    <property type="protein sequence ID" value="ATY83993.1"/>
    <property type="molecule type" value="Genomic_DNA"/>
</dbReference>
<dbReference type="HAMAP" id="MF_01895">
    <property type="entry name" value="RNase_R"/>
    <property type="match status" value="1"/>
</dbReference>
<dbReference type="InterPro" id="IPR004476">
    <property type="entry name" value="RNase_II/RNase_R"/>
</dbReference>
<dbReference type="InterPro" id="IPR040476">
    <property type="entry name" value="CSD2"/>
</dbReference>
<comment type="catalytic activity">
    <reaction evidence="1 8">
        <text>Exonucleolytic cleavage in the 3'- to 5'-direction to yield nucleoside 5'-phosphates.</text>
        <dbReference type="EC" id="3.1.13.1"/>
    </reaction>
</comment>
<keyword evidence="7 8" id="KW-0694">RNA-binding</keyword>
<dbReference type="InterPro" id="IPR022966">
    <property type="entry name" value="RNase_II/R_CS"/>
</dbReference>
<keyword evidence="12" id="KW-1185">Reference proteome</keyword>
<dbReference type="PROSITE" id="PS01175">
    <property type="entry name" value="RIBONUCLEASE_II"/>
    <property type="match status" value="1"/>
</dbReference>
<dbReference type="PANTHER" id="PTHR23355:SF9">
    <property type="entry name" value="DIS3-LIKE EXONUCLEASE 2"/>
    <property type="match status" value="1"/>
</dbReference>
<evidence type="ECO:0000256" key="1">
    <source>
        <dbReference type="ARBA" id="ARBA00001849"/>
    </source>
</evidence>
<organism evidence="11 12">
    <name type="scientific">Kyrpidia spormannii</name>
    <dbReference type="NCBI Taxonomy" id="2055160"/>
    <lineage>
        <taxon>Bacteria</taxon>
        <taxon>Bacillati</taxon>
        <taxon>Bacillota</taxon>
        <taxon>Bacilli</taxon>
        <taxon>Bacillales</taxon>
        <taxon>Alicyclobacillaceae</taxon>
        <taxon>Kyrpidia</taxon>
    </lineage>
</organism>
<feature type="region of interest" description="Disordered" evidence="9">
    <location>
        <begin position="722"/>
        <end position="796"/>
    </location>
</feature>
<dbReference type="Gene3D" id="2.40.50.140">
    <property type="entry name" value="Nucleic acid-binding proteins"/>
    <property type="match status" value="3"/>
</dbReference>
<sequence>MNMEEQILSLMRELSYKPMAAAELQRALQIQEGEQEAFLALLQRMEENGQVVRTRTHRYGVPERMNLLVGRLQMKQRGYGFVIPDRPGIPDLYVSSGDLGGAMHGDRVVARIHQRHGERAEGEVIRILERALHTVVGTFQSMRYYAFVRPDDRRIPVDVFIAPDDFGGANDGDKVVVEITVYPERATSCQGRVIEVLGRPGDPGVDVLAVVRKYELPEEFPEDVLAEAERVPETVQGEDLVGRRDLRDRAMVTIDGEDAKDLDDAVSLERLPNGNWLLGVHIADVSYYVKEGSALDEEAFRRGCSVYLVDRVIPMLPPRLSNGICSLNPRVDRLAMTCDMEWTPDLRRVHHEIYPSVIRTRERMTYTAVRRILEEDPELAARYEPLVPMFRHMRDLAMALRKRRLARGAVDFHFDETKVILDESGKPVDIVRKPQTVAEQIIEEFMLAANETVAEHFQRLEVPFLYRVHEDPDPEKIEGFKEFIWNLGYVLRTKGGRAEPRALQEILEQVRGKPEERVVNTILLRSMRQARYSHEGLGHFGLAAEFYTHFTSPIRRYPDLVIHRVIREWLREGGLPPTKEAHWRAEMPRIADQSSERERVAVDAERESQDLKKVEFMLDKVGETFEGIVSGVTSFGLFVELENSVEGLVHISYLTDDYYRFDDRQFALIGERTGRNFRIGDRVKVLVAGADKEERTIDFRLVEEWGEGQAEDAEAGAAVFRPAAGSGGRSRRKKNVAGAASAAVGRAGARKSAGSGRSRARDLVLVGEAVTPGKKKKKDGGAKKAKAKGKKGRRRG</sequence>
<evidence type="ECO:0000256" key="6">
    <source>
        <dbReference type="ARBA" id="ARBA00022839"/>
    </source>
</evidence>
<dbReference type="InterPro" id="IPR001900">
    <property type="entry name" value="RNase_II/R"/>
</dbReference>
<dbReference type="Pfam" id="PF00575">
    <property type="entry name" value="S1"/>
    <property type="match status" value="1"/>
</dbReference>
<evidence type="ECO:0000256" key="8">
    <source>
        <dbReference type="HAMAP-Rule" id="MF_01895"/>
    </source>
</evidence>
<feature type="compositionally biased region" description="Low complexity" evidence="9">
    <location>
        <begin position="737"/>
        <end position="757"/>
    </location>
</feature>
<evidence type="ECO:0000259" key="10">
    <source>
        <dbReference type="PROSITE" id="PS50126"/>
    </source>
</evidence>
<comment type="function">
    <text evidence="8">3'-5' exoribonuclease that releases 5'-nucleoside monophosphates and is involved in maturation of structured RNAs.</text>
</comment>
<dbReference type="KEGG" id="kyr:CVV65_02640"/>
<dbReference type="InterPro" id="IPR050180">
    <property type="entry name" value="RNR_Ribonuclease"/>
</dbReference>
<dbReference type="SMART" id="SM00955">
    <property type="entry name" value="RNB"/>
    <property type="match status" value="1"/>
</dbReference>
<dbReference type="NCBIfam" id="TIGR00358">
    <property type="entry name" value="3_prime_RNase"/>
    <property type="match status" value="1"/>
</dbReference>
<keyword evidence="6 8" id="KW-0269">Exonuclease</keyword>
<dbReference type="Pfam" id="PF00773">
    <property type="entry name" value="RNB"/>
    <property type="match status" value="1"/>
</dbReference>
<reference evidence="12" key="1">
    <citation type="submission" date="2017-11" db="EMBL/GenBank/DDBJ databases">
        <title>Complete Genome Sequence of Kyrpidia sp. Strain EA-1, a thermophilic, hydrogen-oxidizing Bacterium, isolated from the Azores.</title>
        <authorList>
            <person name="Reiner J.E."/>
            <person name="Lapp C.J."/>
            <person name="Bunk B."/>
            <person name="Gescher J."/>
        </authorList>
    </citation>
    <scope>NUCLEOTIDE SEQUENCE [LARGE SCALE GENOMIC DNA]</scope>
    <source>
        <strain evidence="12">EA-1</strain>
    </source>
</reference>
<evidence type="ECO:0000313" key="11">
    <source>
        <dbReference type="EMBL" id="ATY83993.1"/>
    </source>
</evidence>
<dbReference type="NCBIfam" id="TIGR02063">
    <property type="entry name" value="RNase_R"/>
    <property type="match status" value="1"/>
</dbReference>
<name>A0A2K8N3C1_9BACL</name>
<dbReference type="EC" id="3.1.13.1" evidence="8"/>
<dbReference type="AlphaFoldDB" id="A0A2K8N3C1"/>
<accession>A0A2K8N3C1</accession>
<dbReference type="SMART" id="SM00357">
    <property type="entry name" value="CSP"/>
    <property type="match status" value="2"/>
</dbReference>
<keyword evidence="3 8" id="KW-0963">Cytoplasm</keyword>
<gene>
    <name evidence="8 11" type="primary">rnr</name>
    <name evidence="11" type="ORF">CVV65_02640</name>
</gene>
<dbReference type="PROSITE" id="PS50126">
    <property type="entry name" value="S1"/>
    <property type="match status" value="1"/>
</dbReference>
<evidence type="ECO:0000256" key="5">
    <source>
        <dbReference type="ARBA" id="ARBA00022801"/>
    </source>
</evidence>
<evidence type="ECO:0000256" key="2">
    <source>
        <dbReference type="ARBA" id="ARBA00004496"/>
    </source>
</evidence>
<dbReference type="OrthoDB" id="9764149at2"/>
<comment type="subcellular location">
    <subcellularLocation>
        <location evidence="2 8">Cytoplasm</location>
    </subcellularLocation>
</comment>
<evidence type="ECO:0000256" key="9">
    <source>
        <dbReference type="SAM" id="MobiDB-lite"/>
    </source>
</evidence>
<dbReference type="GO" id="GO:0003723">
    <property type="term" value="F:RNA binding"/>
    <property type="evidence" value="ECO:0007669"/>
    <property type="project" value="UniProtKB-UniRule"/>
</dbReference>
<dbReference type="GO" id="GO:0005829">
    <property type="term" value="C:cytosol"/>
    <property type="evidence" value="ECO:0007669"/>
    <property type="project" value="TreeGrafter"/>
</dbReference>
<protein>
    <recommendedName>
        <fullName evidence="8">Ribonuclease R</fullName>
        <shortName evidence="8">RNase R</shortName>
        <ecNumber evidence="8">3.1.13.1</ecNumber>
    </recommendedName>
</protein>
<dbReference type="InterPro" id="IPR011129">
    <property type="entry name" value="CSD"/>
</dbReference>
<dbReference type="SUPFAM" id="SSF50249">
    <property type="entry name" value="Nucleic acid-binding proteins"/>
    <property type="match status" value="4"/>
</dbReference>
<evidence type="ECO:0000256" key="4">
    <source>
        <dbReference type="ARBA" id="ARBA00022722"/>
    </source>
</evidence>
<dbReference type="Proteomes" id="UP000231932">
    <property type="component" value="Chromosome"/>
</dbReference>
<keyword evidence="4 8" id="KW-0540">Nuclease</keyword>
<dbReference type="InterPro" id="IPR012340">
    <property type="entry name" value="NA-bd_OB-fold"/>
</dbReference>